<evidence type="ECO:0000256" key="5">
    <source>
        <dbReference type="ARBA" id="ARBA00022989"/>
    </source>
</evidence>
<evidence type="ECO:0000313" key="12">
    <source>
        <dbReference type="EMBL" id="HFM98963.1"/>
    </source>
</evidence>
<dbReference type="AlphaFoldDB" id="A0A7C3KF77"/>
<feature type="transmembrane region" description="Helical" evidence="10">
    <location>
        <begin position="65"/>
        <end position="86"/>
    </location>
</feature>
<comment type="similarity">
    <text evidence="2">Belongs to the VKOR family.</text>
</comment>
<dbReference type="InterPro" id="IPR038354">
    <property type="entry name" value="VKOR_sf"/>
</dbReference>
<dbReference type="SUPFAM" id="SSF52833">
    <property type="entry name" value="Thioredoxin-like"/>
    <property type="match status" value="1"/>
</dbReference>
<sequence>MPRKRPTPWIHRWSRLIMAGLATVGAVVTAYLTYSKLTGNEAACPTKGCDIVLSSPYATVFGLPLALFGFLAYASMVVFAIAPLIFNSSKFSPLGNSSKPKQSADTLEKWTGLLLFLGSTAMMVFSFYLMYLLAFEIKVVCVYCVASAIFSITLFVLSLAGREWQDIGQLVFSGVLVALVVLIGTLGVYAGVNNPAIAESGAEQTTPGGFEVTTTSGEAEIALAKHLTQAGAVFYGAFWCPHCHDQKQLFGREAVQYVTYVECSNPDGQSQTSVCQENQIQSYPTWDLNGQKLTGTKTLEELSKLSGYPGPRNFQNVLEES</sequence>
<feature type="transmembrane region" description="Helical" evidence="10">
    <location>
        <begin position="137"/>
        <end position="158"/>
    </location>
</feature>
<gene>
    <name evidence="12" type="ORF">ENR64_14640</name>
</gene>
<proteinExistence type="inferred from homology"/>
<reference evidence="12" key="1">
    <citation type="journal article" date="2020" name="mSystems">
        <title>Genome- and Community-Level Interaction Insights into Carbon Utilization and Element Cycling Functions of Hydrothermarchaeota in Hydrothermal Sediment.</title>
        <authorList>
            <person name="Zhou Z."/>
            <person name="Liu Y."/>
            <person name="Xu W."/>
            <person name="Pan J."/>
            <person name="Luo Z.H."/>
            <person name="Li M."/>
        </authorList>
    </citation>
    <scope>NUCLEOTIDE SEQUENCE [LARGE SCALE GENOMIC DNA]</scope>
    <source>
        <strain evidence="12">SpSt-418</strain>
    </source>
</reference>
<organism evidence="12">
    <name type="scientific">Oscillatoriales cyanobacterium SpSt-418</name>
    <dbReference type="NCBI Taxonomy" id="2282169"/>
    <lineage>
        <taxon>Bacteria</taxon>
        <taxon>Bacillati</taxon>
        <taxon>Cyanobacteriota</taxon>
        <taxon>Cyanophyceae</taxon>
        <taxon>Oscillatoriophycideae</taxon>
        <taxon>Oscillatoriales</taxon>
    </lineage>
</organism>
<comment type="subcellular location">
    <subcellularLocation>
        <location evidence="1">Membrane</location>
        <topology evidence="1">Multi-pass membrane protein</topology>
    </subcellularLocation>
</comment>
<dbReference type="Pfam" id="PF07884">
    <property type="entry name" value="VKOR"/>
    <property type="match status" value="1"/>
</dbReference>
<keyword evidence="7 10" id="KW-0472">Membrane</keyword>
<evidence type="ECO:0000256" key="1">
    <source>
        <dbReference type="ARBA" id="ARBA00004141"/>
    </source>
</evidence>
<evidence type="ECO:0000256" key="3">
    <source>
        <dbReference type="ARBA" id="ARBA00022692"/>
    </source>
</evidence>
<keyword evidence="8" id="KW-1015">Disulfide bond</keyword>
<keyword evidence="9" id="KW-0676">Redox-active center</keyword>
<protein>
    <recommendedName>
        <fullName evidence="11">Vitamin K epoxide reductase domain-containing protein</fullName>
    </recommendedName>
</protein>
<keyword evidence="4" id="KW-0874">Quinone</keyword>
<dbReference type="GO" id="GO:0016491">
    <property type="term" value="F:oxidoreductase activity"/>
    <property type="evidence" value="ECO:0007669"/>
    <property type="project" value="UniProtKB-KW"/>
</dbReference>
<evidence type="ECO:0000259" key="11">
    <source>
        <dbReference type="SMART" id="SM00756"/>
    </source>
</evidence>
<dbReference type="GO" id="GO:0048038">
    <property type="term" value="F:quinone binding"/>
    <property type="evidence" value="ECO:0007669"/>
    <property type="project" value="UniProtKB-KW"/>
</dbReference>
<evidence type="ECO:0000256" key="8">
    <source>
        <dbReference type="ARBA" id="ARBA00023157"/>
    </source>
</evidence>
<dbReference type="InterPro" id="IPR044698">
    <property type="entry name" value="VKOR/LTO1"/>
</dbReference>
<dbReference type="PANTHER" id="PTHR34573">
    <property type="entry name" value="VKC DOMAIN-CONTAINING PROTEIN"/>
    <property type="match status" value="1"/>
</dbReference>
<dbReference type="InterPro" id="IPR012932">
    <property type="entry name" value="VKOR"/>
</dbReference>
<evidence type="ECO:0000256" key="10">
    <source>
        <dbReference type="SAM" id="Phobius"/>
    </source>
</evidence>
<keyword evidence="6" id="KW-0560">Oxidoreductase</keyword>
<evidence type="ECO:0000256" key="7">
    <source>
        <dbReference type="ARBA" id="ARBA00023136"/>
    </source>
</evidence>
<accession>A0A7C3KF77</accession>
<dbReference type="Gene3D" id="1.20.1440.130">
    <property type="entry name" value="VKOR domain"/>
    <property type="match status" value="1"/>
</dbReference>
<name>A0A7C3KF77_9CYAN</name>
<keyword evidence="3 10" id="KW-0812">Transmembrane</keyword>
<feature type="transmembrane region" description="Helical" evidence="10">
    <location>
        <begin position="170"/>
        <end position="192"/>
    </location>
</feature>
<evidence type="ECO:0000256" key="6">
    <source>
        <dbReference type="ARBA" id="ARBA00023002"/>
    </source>
</evidence>
<evidence type="ECO:0000256" key="4">
    <source>
        <dbReference type="ARBA" id="ARBA00022719"/>
    </source>
</evidence>
<evidence type="ECO:0000256" key="9">
    <source>
        <dbReference type="ARBA" id="ARBA00023284"/>
    </source>
</evidence>
<dbReference type="Gene3D" id="3.40.30.10">
    <property type="entry name" value="Glutaredoxin"/>
    <property type="match status" value="1"/>
</dbReference>
<dbReference type="CDD" id="cd12916">
    <property type="entry name" value="VKOR_1"/>
    <property type="match status" value="1"/>
</dbReference>
<dbReference type="PANTHER" id="PTHR34573:SF1">
    <property type="entry name" value="VITAMIN K EPOXIDE REDUCTASE DOMAIN-CONTAINING PROTEIN"/>
    <property type="match status" value="1"/>
</dbReference>
<dbReference type="GO" id="GO:0016020">
    <property type="term" value="C:membrane"/>
    <property type="evidence" value="ECO:0007669"/>
    <property type="project" value="UniProtKB-SubCell"/>
</dbReference>
<feature type="transmembrane region" description="Helical" evidence="10">
    <location>
        <begin position="12"/>
        <end position="32"/>
    </location>
</feature>
<keyword evidence="5 10" id="KW-1133">Transmembrane helix</keyword>
<dbReference type="InterPro" id="IPR036249">
    <property type="entry name" value="Thioredoxin-like_sf"/>
</dbReference>
<feature type="domain" description="Vitamin K epoxide reductase" evidence="11">
    <location>
        <begin position="11"/>
        <end position="162"/>
    </location>
</feature>
<evidence type="ECO:0000256" key="2">
    <source>
        <dbReference type="ARBA" id="ARBA00006214"/>
    </source>
</evidence>
<dbReference type="SMART" id="SM00756">
    <property type="entry name" value="VKc"/>
    <property type="match status" value="1"/>
</dbReference>
<dbReference type="EMBL" id="DSRU01000218">
    <property type="protein sequence ID" value="HFM98963.1"/>
    <property type="molecule type" value="Genomic_DNA"/>
</dbReference>
<feature type="transmembrane region" description="Helical" evidence="10">
    <location>
        <begin position="107"/>
        <end position="131"/>
    </location>
</feature>
<comment type="caution">
    <text evidence="12">The sequence shown here is derived from an EMBL/GenBank/DDBJ whole genome shotgun (WGS) entry which is preliminary data.</text>
</comment>